<protein>
    <submittedName>
        <fullName evidence="2">Putative transcriptional regulator</fullName>
    </submittedName>
</protein>
<dbReference type="Pfam" id="PF13443">
    <property type="entry name" value="HTH_26"/>
    <property type="match status" value="1"/>
</dbReference>
<dbReference type="AlphaFoldDB" id="A0A1H9LBT6"/>
<dbReference type="Gene3D" id="1.10.260.40">
    <property type="entry name" value="lambda repressor-like DNA-binding domains"/>
    <property type="match status" value="1"/>
</dbReference>
<dbReference type="InterPro" id="IPR001387">
    <property type="entry name" value="Cro/C1-type_HTH"/>
</dbReference>
<feature type="domain" description="HTH cro/C1-type" evidence="1">
    <location>
        <begin position="6"/>
        <end position="64"/>
    </location>
</feature>
<dbReference type="PROSITE" id="PS50943">
    <property type="entry name" value="HTH_CROC1"/>
    <property type="match status" value="1"/>
</dbReference>
<dbReference type="Proteomes" id="UP000199687">
    <property type="component" value="Unassembled WGS sequence"/>
</dbReference>
<evidence type="ECO:0000313" key="2">
    <source>
        <dbReference type="EMBL" id="SER08962.1"/>
    </source>
</evidence>
<reference evidence="2 3" key="1">
    <citation type="submission" date="2016-10" db="EMBL/GenBank/DDBJ databases">
        <authorList>
            <person name="de Groot N.N."/>
        </authorList>
    </citation>
    <scope>NUCLEOTIDE SEQUENCE [LARGE SCALE GENOMIC DNA]</scope>
    <source>
        <strain evidence="2 3">CGMCC 1.7727</strain>
    </source>
</reference>
<dbReference type="STRING" id="531814.SAMN04487944_101190"/>
<evidence type="ECO:0000259" key="1">
    <source>
        <dbReference type="PROSITE" id="PS50943"/>
    </source>
</evidence>
<name>A0A1H9LBT6_9BACI</name>
<evidence type="ECO:0000313" key="3">
    <source>
        <dbReference type="Proteomes" id="UP000199687"/>
    </source>
</evidence>
<dbReference type="InterPro" id="IPR010982">
    <property type="entry name" value="Lambda_DNA-bd_dom_sf"/>
</dbReference>
<dbReference type="GO" id="GO:0003677">
    <property type="term" value="F:DNA binding"/>
    <property type="evidence" value="ECO:0007669"/>
    <property type="project" value="InterPro"/>
</dbReference>
<dbReference type="PANTHER" id="PTHR37301">
    <property type="entry name" value="DNA-BINDING PROTEIN-RELATED"/>
    <property type="match status" value="1"/>
</dbReference>
<dbReference type="SUPFAM" id="SSF47413">
    <property type="entry name" value="lambda repressor-like DNA-binding domains"/>
    <property type="match status" value="1"/>
</dbReference>
<dbReference type="RefSeq" id="WP_089738067.1">
    <property type="nucleotide sequence ID" value="NZ_FOGL01000001.1"/>
</dbReference>
<dbReference type="EMBL" id="FOGL01000001">
    <property type="protein sequence ID" value="SER08962.1"/>
    <property type="molecule type" value="Genomic_DNA"/>
</dbReference>
<sequence>MIKVKLKELMDKHDMTTSDLVRKSNNELHRNTISNLLNDKVKGIQFETLEHLCHIFKCQTVDIIEFVPTDNRNL</sequence>
<proteinExistence type="predicted"/>
<accession>A0A1H9LBT6</accession>
<gene>
    <name evidence="2" type="ORF">SAMN04487944_101190</name>
</gene>
<dbReference type="PANTHER" id="PTHR37301:SF1">
    <property type="entry name" value="DNA-BINDING PROTEIN"/>
    <property type="match status" value="1"/>
</dbReference>
<dbReference type="OrthoDB" id="2899891at2"/>
<organism evidence="2 3">
    <name type="scientific">Gracilibacillus ureilyticus</name>
    <dbReference type="NCBI Taxonomy" id="531814"/>
    <lineage>
        <taxon>Bacteria</taxon>
        <taxon>Bacillati</taxon>
        <taxon>Bacillota</taxon>
        <taxon>Bacilli</taxon>
        <taxon>Bacillales</taxon>
        <taxon>Bacillaceae</taxon>
        <taxon>Gracilibacillus</taxon>
    </lineage>
</organism>
<keyword evidence="3" id="KW-1185">Reference proteome</keyword>